<proteinExistence type="predicted"/>
<evidence type="ECO:0000313" key="3">
    <source>
        <dbReference type="EMBL" id="MFC6635717.1"/>
    </source>
</evidence>
<feature type="signal peptide" evidence="1">
    <location>
        <begin position="1"/>
        <end position="25"/>
    </location>
</feature>
<protein>
    <submittedName>
        <fullName evidence="3">Rap1a/Tai family immunity protein</fullName>
    </submittedName>
</protein>
<sequence>MARTKRLLIRIGALLALAIAQPLAAMEPLSGEALVSACSEHQQGLDAAAASTCRGFIQGYLSATDEIVAAEERPSGFVARAIRTRASRLSDAAEKRLNSRFCLPEGERLNDLIAKVAAQPRELPAGADAADVMRRVFETHYLCDSVPRS</sequence>
<dbReference type="EMBL" id="JBHSVR010000001">
    <property type="protein sequence ID" value="MFC6635717.1"/>
    <property type="molecule type" value="Genomic_DNA"/>
</dbReference>
<dbReference type="Pfam" id="PF18602">
    <property type="entry name" value="Rap1a"/>
    <property type="match status" value="1"/>
</dbReference>
<dbReference type="Proteomes" id="UP001596425">
    <property type="component" value="Unassembled WGS sequence"/>
</dbReference>
<keyword evidence="1" id="KW-0732">Signal</keyword>
<evidence type="ECO:0000313" key="4">
    <source>
        <dbReference type="Proteomes" id="UP001596425"/>
    </source>
</evidence>
<comment type="caution">
    <text evidence="3">The sequence shown here is derived from an EMBL/GenBank/DDBJ whole genome shotgun (WGS) entry which is preliminary data.</text>
</comment>
<reference evidence="4" key="1">
    <citation type="journal article" date="2019" name="Int. J. Syst. Evol. Microbiol.">
        <title>The Global Catalogue of Microorganisms (GCM) 10K type strain sequencing project: providing services to taxonomists for standard genome sequencing and annotation.</title>
        <authorList>
            <consortium name="The Broad Institute Genomics Platform"/>
            <consortium name="The Broad Institute Genome Sequencing Center for Infectious Disease"/>
            <person name="Wu L."/>
            <person name="Ma J."/>
        </authorList>
    </citation>
    <scope>NUCLEOTIDE SEQUENCE [LARGE SCALE GENOMIC DNA]</scope>
    <source>
        <strain evidence="4">CGMCC 1.13718</strain>
    </source>
</reference>
<name>A0ABW1YUF4_9GAMM</name>
<dbReference type="InterPro" id="IPR041238">
    <property type="entry name" value="Rap1a"/>
</dbReference>
<feature type="domain" description="Rap1a immunity protein" evidence="2">
    <location>
        <begin position="30"/>
        <end position="143"/>
    </location>
</feature>
<gene>
    <name evidence="3" type="ORF">ACFQBM_20805</name>
</gene>
<evidence type="ECO:0000256" key="1">
    <source>
        <dbReference type="SAM" id="SignalP"/>
    </source>
</evidence>
<organism evidence="3 4">
    <name type="scientific">Microbulbifer taiwanensis</name>
    <dbReference type="NCBI Taxonomy" id="986746"/>
    <lineage>
        <taxon>Bacteria</taxon>
        <taxon>Pseudomonadati</taxon>
        <taxon>Pseudomonadota</taxon>
        <taxon>Gammaproteobacteria</taxon>
        <taxon>Cellvibrionales</taxon>
        <taxon>Microbulbiferaceae</taxon>
        <taxon>Microbulbifer</taxon>
    </lineage>
</organism>
<accession>A0ABW1YUF4</accession>
<feature type="chain" id="PRO_5045338938" evidence="1">
    <location>
        <begin position="26"/>
        <end position="149"/>
    </location>
</feature>
<dbReference type="RefSeq" id="WP_193192533.1">
    <property type="nucleotide sequence ID" value="NZ_JACZFR010000029.1"/>
</dbReference>
<keyword evidence="4" id="KW-1185">Reference proteome</keyword>
<evidence type="ECO:0000259" key="2">
    <source>
        <dbReference type="Pfam" id="PF18602"/>
    </source>
</evidence>